<feature type="compositionally biased region" description="Low complexity" evidence="1">
    <location>
        <begin position="59"/>
        <end position="70"/>
    </location>
</feature>
<feature type="transmembrane region" description="Helical" evidence="2">
    <location>
        <begin position="146"/>
        <end position="167"/>
    </location>
</feature>
<proteinExistence type="predicted"/>
<accession>A0A1M7R848</accession>
<dbReference type="InterPro" id="IPR021403">
    <property type="entry name" value="DUF3043"/>
</dbReference>
<dbReference type="EMBL" id="FRCS01000008">
    <property type="protein sequence ID" value="SHN42321.1"/>
    <property type="molecule type" value="Genomic_DNA"/>
</dbReference>
<keyword evidence="4" id="KW-1185">Reference proteome</keyword>
<dbReference type="AlphaFoldDB" id="A0A1M7R848"/>
<keyword evidence="2" id="KW-0812">Transmembrane</keyword>
<evidence type="ECO:0000256" key="1">
    <source>
        <dbReference type="SAM" id="MobiDB-lite"/>
    </source>
</evidence>
<protein>
    <recommendedName>
        <fullName evidence="5">DUF3043 domain-containing protein</fullName>
    </recommendedName>
</protein>
<keyword evidence="2" id="KW-1133">Transmembrane helix</keyword>
<dbReference type="Proteomes" id="UP000184440">
    <property type="component" value="Unassembled WGS sequence"/>
</dbReference>
<evidence type="ECO:0008006" key="5">
    <source>
        <dbReference type="Google" id="ProtNLM"/>
    </source>
</evidence>
<name>A0A1M7R848_9ACTN</name>
<evidence type="ECO:0000313" key="4">
    <source>
        <dbReference type="Proteomes" id="UP000184440"/>
    </source>
</evidence>
<evidence type="ECO:0000256" key="2">
    <source>
        <dbReference type="SAM" id="Phobius"/>
    </source>
</evidence>
<organism evidence="3 4">
    <name type="scientific">Cryptosporangium aurantiacum</name>
    <dbReference type="NCBI Taxonomy" id="134849"/>
    <lineage>
        <taxon>Bacteria</taxon>
        <taxon>Bacillati</taxon>
        <taxon>Actinomycetota</taxon>
        <taxon>Actinomycetes</taxon>
        <taxon>Cryptosporangiales</taxon>
        <taxon>Cryptosporangiaceae</taxon>
        <taxon>Cryptosporangium</taxon>
    </lineage>
</organism>
<keyword evidence="2" id="KW-0472">Membrane</keyword>
<evidence type="ECO:0000313" key="3">
    <source>
        <dbReference type="EMBL" id="SHN42321.1"/>
    </source>
</evidence>
<dbReference type="STRING" id="134849.SAMN05443668_108172"/>
<reference evidence="3 4" key="1">
    <citation type="submission" date="2016-11" db="EMBL/GenBank/DDBJ databases">
        <authorList>
            <person name="Jaros S."/>
            <person name="Januszkiewicz K."/>
            <person name="Wedrychowicz H."/>
        </authorList>
    </citation>
    <scope>NUCLEOTIDE SEQUENCE [LARGE SCALE GENOMIC DNA]</scope>
    <source>
        <strain evidence="3 4">DSM 46144</strain>
    </source>
</reference>
<dbReference type="Pfam" id="PF11241">
    <property type="entry name" value="DUF3043"/>
    <property type="match status" value="1"/>
</dbReference>
<feature type="transmembrane region" description="Helical" evidence="2">
    <location>
        <begin position="121"/>
        <end position="140"/>
    </location>
</feature>
<feature type="region of interest" description="Disordered" evidence="1">
    <location>
        <begin position="1"/>
        <end position="77"/>
    </location>
</feature>
<gene>
    <name evidence="3" type="ORF">SAMN05443668_108172</name>
</gene>
<sequence length="215" mass="23869">MSPGAPASGRYAGQVSLLRRKSAPASENVPETVEPVEAPAGKAYTPAKGRPTPKRTANSRPRAVSSSPAPTDKKAMRAKMREERARAYEGMRRGEEKYLPARDKGPVRRLVRDLVDARRNVGSYFLIGALAVLLFSQPQWPAPVRFGANILWLLLIVAILADVFLISRMIKKNVRERFPNAPDKMGGLTFYGVMRSVQFRRMRSPSPQVKIGEKV</sequence>